<proteinExistence type="predicted"/>
<dbReference type="OrthoDB" id="138280at2759"/>
<dbReference type="Proteomes" id="UP000688947">
    <property type="component" value="Unassembled WGS sequence"/>
</dbReference>
<evidence type="ECO:0000313" key="2">
    <source>
        <dbReference type="EMBL" id="KAG6943867.1"/>
    </source>
</evidence>
<accession>A0A8T1TNE4</accession>
<dbReference type="VEuPathDB" id="FungiDB:PC110_g23101"/>
<dbReference type="EMBL" id="JAENGZ010002381">
    <property type="protein sequence ID" value="KAG6943867.1"/>
    <property type="molecule type" value="Genomic_DNA"/>
</dbReference>
<comment type="caution">
    <text evidence="2">The sequence shown here is derived from an EMBL/GenBank/DDBJ whole genome shotgun (WGS) entry which is preliminary data.</text>
</comment>
<gene>
    <name evidence="2" type="ORF">JG687_00018187</name>
</gene>
<reference evidence="2" key="1">
    <citation type="submission" date="2021-01" db="EMBL/GenBank/DDBJ databases">
        <title>Phytophthora aleatoria, a newly-described species from Pinus radiata is distinct from Phytophthora cactorum isolates based on comparative genomics.</title>
        <authorList>
            <person name="Mcdougal R."/>
            <person name="Panda P."/>
            <person name="Williams N."/>
            <person name="Studholme D.J."/>
        </authorList>
    </citation>
    <scope>NUCLEOTIDE SEQUENCE</scope>
    <source>
        <strain evidence="2">NZFS 3830</strain>
    </source>
</reference>
<sequence length="271" mass="28430">KKILDSSPPGSPPPKATPSAGPGDEGEGTTFLDLVVWFGSDDDDEDQPRSAQASSLSAAHRPSEEPSFDFSSGDTAGEEAVPAPTEGSSPAGGAGDASSPARSNISGGEGTLLVPLSRTPLRRALSPPASPRRRLPPLGSARSRASSRPQEAGPGRMIVTTYTSSFRYGDPSPAQSLPMSHQVVQGLRPAVLPSASFPPWVQPYLDMSFTAPGAKSCFERVFSRVLPDPTPGDVVIRVTIERLRASSTARIPIICGRSCVTSYHRNRVSPT</sequence>
<evidence type="ECO:0000256" key="1">
    <source>
        <dbReference type="SAM" id="MobiDB-lite"/>
    </source>
</evidence>
<organism evidence="2 3">
    <name type="scientific">Phytophthora cactorum</name>
    <dbReference type="NCBI Taxonomy" id="29920"/>
    <lineage>
        <taxon>Eukaryota</taxon>
        <taxon>Sar</taxon>
        <taxon>Stramenopiles</taxon>
        <taxon>Oomycota</taxon>
        <taxon>Peronosporomycetes</taxon>
        <taxon>Peronosporales</taxon>
        <taxon>Peronosporaceae</taxon>
        <taxon>Phytophthora</taxon>
    </lineage>
</organism>
<feature type="region of interest" description="Disordered" evidence="1">
    <location>
        <begin position="1"/>
        <end position="156"/>
    </location>
</feature>
<name>A0A8T1TNE4_9STRA</name>
<dbReference type="AlphaFoldDB" id="A0A8T1TNE4"/>
<protein>
    <submittedName>
        <fullName evidence="2">Uncharacterized protein</fullName>
    </submittedName>
</protein>
<evidence type="ECO:0000313" key="3">
    <source>
        <dbReference type="Proteomes" id="UP000688947"/>
    </source>
</evidence>
<feature type="non-terminal residue" evidence="2">
    <location>
        <position position="271"/>
    </location>
</feature>